<evidence type="ECO:0000313" key="1">
    <source>
        <dbReference type="EMBL" id="KAH1108686.1"/>
    </source>
</evidence>
<proteinExistence type="predicted"/>
<evidence type="ECO:0000313" key="2">
    <source>
        <dbReference type="Proteomes" id="UP000828251"/>
    </source>
</evidence>
<dbReference type="EMBL" id="JAIQCV010000004">
    <property type="protein sequence ID" value="KAH1108686.1"/>
    <property type="molecule type" value="Genomic_DNA"/>
</dbReference>
<dbReference type="AlphaFoldDB" id="A0A9D3W4B9"/>
<reference evidence="1 2" key="1">
    <citation type="journal article" date="2021" name="Plant Biotechnol. J.">
        <title>Multi-omics assisted identification of the key and species-specific regulatory components of drought-tolerant mechanisms in Gossypium stocksii.</title>
        <authorList>
            <person name="Yu D."/>
            <person name="Ke L."/>
            <person name="Zhang D."/>
            <person name="Wu Y."/>
            <person name="Sun Y."/>
            <person name="Mei J."/>
            <person name="Sun J."/>
            <person name="Sun Y."/>
        </authorList>
    </citation>
    <scope>NUCLEOTIDE SEQUENCE [LARGE SCALE GENOMIC DNA]</scope>
    <source>
        <strain evidence="2">cv. E1</strain>
        <tissue evidence="1">Leaf</tissue>
    </source>
</reference>
<dbReference type="OrthoDB" id="998368at2759"/>
<organism evidence="1 2">
    <name type="scientific">Gossypium stocksii</name>
    <dbReference type="NCBI Taxonomy" id="47602"/>
    <lineage>
        <taxon>Eukaryota</taxon>
        <taxon>Viridiplantae</taxon>
        <taxon>Streptophyta</taxon>
        <taxon>Embryophyta</taxon>
        <taxon>Tracheophyta</taxon>
        <taxon>Spermatophyta</taxon>
        <taxon>Magnoliopsida</taxon>
        <taxon>eudicotyledons</taxon>
        <taxon>Gunneridae</taxon>
        <taxon>Pentapetalae</taxon>
        <taxon>rosids</taxon>
        <taxon>malvids</taxon>
        <taxon>Malvales</taxon>
        <taxon>Malvaceae</taxon>
        <taxon>Malvoideae</taxon>
        <taxon>Gossypium</taxon>
    </lineage>
</organism>
<sequence>MCRAIVGKKVLGAILNHKIDVPKSKEFTRTRSASNMDNFLWGTEQYFHAKSIFDDATKRHKSIGEKYGGTTIRTLEEF</sequence>
<name>A0A9D3W4B9_9ROSI</name>
<keyword evidence="2" id="KW-1185">Reference proteome</keyword>
<dbReference type="Proteomes" id="UP000828251">
    <property type="component" value="Unassembled WGS sequence"/>
</dbReference>
<comment type="caution">
    <text evidence="1">The sequence shown here is derived from an EMBL/GenBank/DDBJ whole genome shotgun (WGS) entry which is preliminary data.</text>
</comment>
<protein>
    <submittedName>
        <fullName evidence="1">Uncharacterized protein</fullName>
    </submittedName>
</protein>
<gene>
    <name evidence="1" type="ORF">J1N35_012454</name>
</gene>
<accession>A0A9D3W4B9</accession>